<gene>
    <name evidence="4" type="ORF">M6B38_418590</name>
</gene>
<protein>
    <submittedName>
        <fullName evidence="4">Nuclear speckle RNA-binding protein A-like</fullName>
    </submittedName>
</protein>
<sequence>MADPYYKYSPLERDPRYASAFPGYLPSEGSAIAPRHFLDSSNLRAPSVYPQNDMLSMRSRYGLDDLPAGGTHVPAGIGGLSAGANFRGFTPLEDPALIRREDPALIGRDIALGVKPGSIDFGRTEPLRKSEGRLADETNMLFVDGLPSNCTRREVAHLFRPFIGFKEIRVVHKEARRAGDKAYVLCFVEFEDSKCALTAQQALQGYKFDDKKPDAPVLRIEFAKFPFLPPSLRK</sequence>
<dbReference type="GO" id="GO:0003723">
    <property type="term" value="F:RNA binding"/>
    <property type="evidence" value="ECO:0007669"/>
    <property type="project" value="UniProtKB-UniRule"/>
</dbReference>
<evidence type="ECO:0000313" key="5">
    <source>
        <dbReference type="Proteomes" id="UP001140949"/>
    </source>
</evidence>
<feature type="domain" description="RRM" evidence="3">
    <location>
        <begin position="139"/>
        <end position="225"/>
    </location>
</feature>
<dbReference type="PANTHER" id="PTHR10501">
    <property type="entry name" value="U1 SMALL NUCLEAR RIBONUCLEOPROTEIN A/U2 SMALL NUCLEAR RIBONUCLEOPROTEIN B"/>
    <property type="match status" value="1"/>
</dbReference>
<dbReference type="PROSITE" id="PS50102">
    <property type="entry name" value="RRM"/>
    <property type="match status" value="1"/>
</dbReference>
<reference evidence="4" key="1">
    <citation type="journal article" date="2023" name="GigaByte">
        <title>Genome assembly of the bearded iris, Iris pallida Lam.</title>
        <authorList>
            <person name="Bruccoleri R.E."/>
            <person name="Oakeley E.J."/>
            <person name="Faust A.M.E."/>
            <person name="Altorfer M."/>
            <person name="Dessus-Babus S."/>
            <person name="Burckhardt D."/>
            <person name="Oertli M."/>
            <person name="Naumann U."/>
            <person name="Petersen F."/>
            <person name="Wong J."/>
        </authorList>
    </citation>
    <scope>NUCLEOTIDE SEQUENCE</scope>
    <source>
        <strain evidence="4">GSM-AAB239-AS_SAM_17_03QT</strain>
    </source>
</reference>
<evidence type="ECO:0000256" key="2">
    <source>
        <dbReference type="PROSITE-ProRule" id="PRU00176"/>
    </source>
</evidence>
<name>A0AAX6FHN4_IRIPA</name>
<dbReference type="Proteomes" id="UP001140949">
    <property type="component" value="Unassembled WGS sequence"/>
</dbReference>
<keyword evidence="1 2" id="KW-0694">RNA-binding</keyword>
<comment type="caution">
    <text evidence="4">The sequence shown here is derived from an EMBL/GenBank/DDBJ whole genome shotgun (WGS) entry which is preliminary data.</text>
</comment>
<reference evidence="4" key="2">
    <citation type="submission" date="2023-04" db="EMBL/GenBank/DDBJ databases">
        <authorList>
            <person name="Bruccoleri R.E."/>
            <person name="Oakeley E.J."/>
            <person name="Faust A.-M."/>
            <person name="Dessus-Babus S."/>
            <person name="Altorfer M."/>
            <person name="Burckhardt D."/>
            <person name="Oertli M."/>
            <person name="Naumann U."/>
            <person name="Petersen F."/>
            <person name="Wong J."/>
        </authorList>
    </citation>
    <scope>NUCLEOTIDE SEQUENCE</scope>
    <source>
        <strain evidence="4">GSM-AAB239-AS_SAM_17_03QT</strain>
        <tissue evidence="4">Leaf</tissue>
    </source>
</reference>
<organism evidence="4 5">
    <name type="scientific">Iris pallida</name>
    <name type="common">Sweet iris</name>
    <dbReference type="NCBI Taxonomy" id="29817"/>
    <lineage>
        <taxon>Eukaryota</taxon>
        <taxon>Viridiplantae</taxon>
        <taxon>Streptophyta</taxon>
        <taxon>Embryophyta</taxon>
        <taxon>Tracheophyta</taxon>
        <taxon>Spermatophyta</taxon>
        <taxon>Magnoliopsida</taxon>
        <taxon>Liliopsida</taxon>
        <taxon>Asparagales</taxon>
        <taxon>Iridaceae</taxon>
        <taxon>Iridoideae</taxon>
        <taxon>Irideae</taxon>
        <taxon>Iris</taxon>
    </lineage>
</organism>
<proteinExistence type="predicted"/>
<dbReference type="Pfam" id="PF00076">
    <property type="entry name" value="RRM_1"/>
    <property type="match status" value="1"/>
</dbReference>
<dbReference type="CDD" id="cd21618">
    <property type="entry name" value="RRM_AtNSRA_like"/>
    <property type="match status" value="1"/>
</dbReference>
<dbReference type="InterPro" id="IPR012677">
    <property type="entry name" value="Nucleotide-bd_a/b_plait_sf"/>
</dbReference>
<evidence type="ECO:0000256" key="1">
    <source>
        <dbReference type="ARBA" id="ARBA00022884"/>
    </source>
</evidence>
<dbReference type="AlphaFoldDB" id="A0AAX6FHN4"/>
<evidence type="ECO:0000313" key="4">
    <source>
        <dbReference type="EMBL" id="KAJ6815884.1"/>
    </source>
</evidence>
<dbReference type="EMBL" id="JANAVB010028398">
    <property type="protein sequence ID" value="KAJ6815884.1"/>
    <property type="molecule type" value="Genomic_DNA"/>
</dbReference>
<keyword evidence="5" id="KW-1185">Reference proteome</keyword>
<accession>A0AAX6FHN4</accession>
<dbReference type="Gene3D" id="3.30.70.330">
    <property type="match status" value="1"/>
</dbReference>
<dbReference type="InterPro" id="IPR000504">
    <property type="entry name" value="RRM_dom"/>
</dbReference>
<evidence type="ECO:0000259" key="3">
    <source>
        <dbReference type="PROSITE" id="PS50102"/>
    </source>
</evidence>
<dbReference type="InterPro" id="IPR035979">
    <property type="entry name" value="RBD_domain_sf"/>
</dbReference>
<dbReference type="SMART" id="SM00360">
    <property type="entry name" value="RRM"/>
    <property type="match status" value="1"/>
</dbReference>
<dbReference type="SUPFAM" id="SSF54928">
    <property type="entry name" value="RNA-binding domain, RBD"/>
    <property type="match status" value="1"/>
</dbReference>